<organism evidence="2">
    <name type="scientific">uncultured Planctomycetota bacterium</name>
    <dbReference type="NCBI Taxonomy" id="120965"/>
    <lineage>
        <taxon>Bacteria</taxon>
        <taxon>Pseudomonadati</taxon>
        <taxon>Planctomycetota</taxon>
        <taxon>environmental samples</taxon>
    </lineage>
</organism>
<evidence type="ECO:0000313" key="2">
    <source>
        <dbReference type="EMBL" id="BAL57176.1"/>
    </source>
</evidence>
<reference evidence="2" key="2">
    <citation type="journal article" date="2012" name="PLoS ONE">
        <title>A Deeply Branching Thermophilic Bacterium with an Ancient Acetyl-CoA Pathway Dominates a Subsurface Ecosystem.</title>
        <authorList>
            <person name="Takami H."/>
            <person name="Noguchi H."/>
            <person name="Takaki Y."/>
            <person name="Uchiyama I."/>
            <person name="Toyoda A."/>
            <person name="Nishi S."/>
            <person name="Chee G.-J."/>
            <person name="Arai W."/>
            <person name="Nunoura T."/>
            <person name="Itoh T."/>
            <person name="Hattori M."/>
            <person name="Takai K."/>
        </authorList>
    </citation>
    <scope>NUCLEOTIDE SEQUENCE</scope>
</reference>
<dbReference type="EMBL" id="AP011768">
    <property type="protein sequence ID" value="BAL57176.1"/>
    <property type="molecule type" value="Genomic_DNA"/>
</dbReference>
<reference evidence="2" key="1">
    <citation type="journal article" date="2005" name="Environ. Microbiol.">
        <title>Genetic and functional properties of uncultivated thermophilic crenarchaeotes from a subsurface gold mine as revealed by analysis of genome fragments.</title>
        <authorList>
            <person name="Nunoura T."/>
            <person name="Hirayama H."/>
            <person name="Takami H."/>
            <person name="Oida H."/>
            <person name="Nishi S."/>
            <person name="Shimamura S."/>
            <person name="Suzuki Y."/>
            <person name="Inagaki F."/>
            <person name="Takai K."/>
            <person name="Nealson K.H."/>
            <person name="Horikoshi K."/>
        </authorList>
    </citation>
    <scope>NUCLEOTIDE SEQUENCE</scope>
</reference>
<gene>
    <name evidence="2" type="ORF">HGMM_F48A06C19</name>
</gene>
<name>H5SLZ0_9BACT</name>
<evidence type="ECO:0000256" key="1">
    <source>
        <dbReference type="SAM" id="Coils"/>
    </source>
</evidence>
<accession>H5SLZ0</accession>
<proteinExistence type="predicted"/>
<feature type="coiled-coil region" evidence="1">
    <location>
        <begin position="4"/>
        <end position="31"/>
    </location>
</feature>
<protein>
    <submittedName>
        <fullName evidence="2">Uncharacterized protein</fullName>
    </submittedName>
</protein>
<keyword evidence="1" id="KW-0175">Coiled coil</keyword>
<sequence length="65" mass="7693">MTFRDRQLLRLRELLEQIAQLQEQLAWCQDETANEYLADCMLRDLEQCRRIVLSLKSPSQALLAN</sequence>
<dbReference type="AlphaFoldDB" id="H5SLZ0"/>